<dbReference type="InterPro" id="IPR003960">
    <property type="entry name" value="ATPase_AAA_CS"/>
</dbReference>
<dbReference type="OrthoDB" id="27435at2759"/>
<dbReference type="InterPro" id="IPR003959">
    <property type="entry name" value="ATPase_AAA_core"/>
</dbReference>
<reference evidence="5 6" key="1">
    <citation type="journal article" date="2017" name="Gigascience">
        <title>Genome sequence of the small brown planthopper, Laodelphax striatellus.</title>
        <authorList>
            <person name="Zhu J."/>
            <person name="Jiang F."/>
            <person name="Wang X."/>
            <person name="Yang P."/>
            <person name="Bao Y."/>
            <person name="Zhao W."/>
            <person name="Wang W."/>
            <person name="Lu H."/>
            <person name="Wang Q."/>
            <person name="Cui N."/>
            <person name="Li J."/>
            <person name="Chen X."/>
            <person name="Luo L."/>
            <person name="Yu J."/>
            <person name="Kang L."/>
            <person name="Cui F."/>
        </authorList>
    </citation>
    <scope>NUCLEOTIDE SEQUENCE [LARGE SCALE GENOMIC DNA]</scope>
    <source>
        <strain evidence="5">Lst14</strain>
    </source>
</reference>
<dbReference type="PROSITE" id="PS00674">
    <property type="entry name" value="AAA"/>
    <property type="match status" value="1"/>
</dbReference>
<dbReference type="PANTHER" id="PTHR23077:SF194">
    <property type="entry name" value="ATPASE FAMILY GENE 2 PROTEIN HOMOLOG B"/>
    <property type="match status" value="1"/>
</dbReference>
<sequence>MRVLQVDNLFSLQRLFLCTRYNEFSTKYALLQLASDFECLVQSFVKQDIDPSYCILNCCVIKCSNFEKLNLLLEIGFVLKNLRTLQTSSLRVIDSIGNIKTVSLSIVFNNARLTSKWKSKNEVIVCLMREILKMFVFTNNCIIFPKCVGSSESLGIHCIMIHDTGGICGRTNSSTRVNIVSSLSKIWFELQKPLVCPNPYNAMYKLFKSHCILDRNDTTFSQVSHNILLVGPSGCGKTTLVKSVAFDCGIPIVTILGPEVSSADPGQSEDNIRKLFEEAKLISQEKTGGMCLVFLDQVDALAGKSSTTHSARIVSLVLDQLDLVSSVKRVLVVAATDNPEILVPSIRRPPRLSVELLMGVPSVSEREEILRNLCQKMEVDDRYCKEIAGKTPGFVAADLSLIVLNVQRKISKLCDQADEEETRREWQSVLCDTRPSVLRGEQALISDKAIDLSDIGGLQQPKISLQKAVEWPLFYHDSMKRLGITQSKGVLLYGPPGCAKTSLVCAIASKLNITFLSISAAAIFSPYVGDAERTISQLFRRARLSAPSVLFIDEIDALVGNRGVGMHKVSESVLSTLLTEMDGVGVKLEKSIGVEESFQPKVVVVAATNRPNLLDPALVRPGRFDRLVYVGPPDRNERLDILQKLTKKIPLGPTVDLEELAAKTFLFSGADLSHLCKEAALLAMCEGGMLVDSVEQSHWLKALDSMEPSLSQEQIDSYSTICFR</sequence>
<dbReference type="GO" id="GO:0034098">
    <property type="term" value="C:VCP-NPL4-UFD1 AAA ATPase complex"/>
    <property type="evidence" value="ECO:0007669"/>
    <property type="project" value="TreeGrafter"/>
</dbReference>
<dbReference type="Pfam" id="PF17862">
    <property type="entry name" value="AAA_lid_3"/>
    <property type="match status" value="1"/>
</dbReference>
<organism evidence="5 6">
    <name type="scientific">Laodelphax striatellus</name>
    <name type="common">Small brown planthopper</name>
    <name type="synonym">Delphax striatella</name>
    <dbReference type="NCBI Taxonomy" id="195883"/>
    <lineage>
        <taxon>Eukaryota</taxon>
        <taxon>Metazoa</taxon>
        <taxon>Ecdysozoa</taxon>
        <taxon>Arthropoda</taxon>
        <taxon>Hexapoda</taxon>
        <taxon>Insecta</taxon>
        <taxon>Pterygota</taxon>
        <taxon>Neoptera</taxon>
        <taxon>Paraneoptera</taxon>
        <taxon>Hemiptera</taxon>
        <taxon>Auchenorrhyncha</taxon>
        <taxon>Fulgoroidea</taxon>
        <taxon>Delphacidae</taxon>
        <taxon>Criomorphinae</taxon>
        <taxon>Laodelphax</taxon>
    </lineage>
</organism>
<accession>A0A482X3V5</accession>
<name>A0A482X3V5_LAOST</name>
<dbReference type="Proteomes" id="UP000291343">
    <property type="component" value="Unassembled WGS sequence"/>
</dbReference>
<evidence type="ECO:0000313" key="6">
    <source>
        <dbReference type="Proteomes" id="UP000291343"/>
    </source>
</evidence>
<keyword evidence="6" id="KW-1185">Reference proteome</keyword>
<dbReference type="GO" id="GO:0016887">
    <property type="term" value="F:ATP hydrolysis activity"/>
    <property type="evidence" value="ECO:0007669"/>
    <property type="project" value="InterPro"/>
</dbReference>
<keyword evidence="2" id="KW-0067">ATP-binding</keyword>
<evidence type="ECO:0000256" key="1">
    <source>
        <dbReference type="ARBA" id="ARBA00022741"/>
    </source>
</evidence>
<dbReference type="EMBL" id="QKKF02018223">
    <property type="protein sequence ID" value="RZF40487.1"/>
    <property type="molecule type" value="Genomic_DNA"/>
</dbReference>
<dbReference type="GO" id="GO:0005524">
    <property type="term" value="F:ATP binding"/>
    <property type="evidence" value="ECO:0007669"/>
    <property type="project" value="UniProtKB-KW"/>
</dbReference>
<dbReference type="SUPFAM" id="SSF52540">
    <property type="entry name" value="P-loop containing nucleoside triphosphate hydrolases"/>
    <property type="match status" value="2"/>
</dbReference>
<dbReference type="InterPro" id="IPR041569">
    <property type="entry name" value="AAA_lid_3"/>
</dbReference>
<dbReference type="PANTHER" id="PTHR23077">
    <property type="entry name" value="AAA-FAMILY ATPASE"/>
    <property type="match status" value="1"/>
</dbReference>
<dbReference type="GO" id="GO:0005634">
    <property type="term" value="C:nucleus"/>
    <property type="evidence" value="ECO:0007669"/>
    <property type="project" value="TreeGrafter"/>
</dbReference>
<dbReference type="SMART" id="SM00382">
    <property type="entry name" value="AAA"/>
    <property type="match status" value="2"/>
</dbReference>
<comment type="caution">
    <text evidence="5">The sequence shown here is derived from an EMBL/GenBank/DDBJ whole genome shotgun (WGS) entry which is preliminary data.</text>
</comment>
<dbReference type="Gene3D" id="1.10.8.60">
    <property type="match status" value="2"/>
</dbReference>
<dbReference type="GO" id="GO:0051228">
    <property type="term" value="P:mitotic spindle disassembly"/>
    <property type="evidence" value="ECO:0007669"/>
    <property type="project" value="TreeGrafter"/>
</dbReference>
<evidence type="ECO:0000259" key="4">
    <source>
        <dbReference type="SMART" id="SM00382"/>
    </source>
</evidence>
<dbReference type="GO" id="GO:0097352">
    <property type="term" value="P:autophagosome maturation"/>
    <property type="evidence" value="ECO:0007669"/>
    <property type="project" value="TreeGrafter"/>
</dbReference>
<dbReference type="SMR" id="A0A482X3V5"/>
<dbReference type="GO" id="GO:0005829">
    <property type="term" value="C:cytosol"/>
    <property type="evidence" value="ECO:0007669"/>
    <property type="project" value="TreeGrafter"/>
</dbReference>
<dbReference type="Gene3D" id="3.40.50.300">
    <property type="entry name" value="P-loop containing nucleotide triphosphate hydrolases"/>
    <property type="match status" value="2"/>
</dbReference>
<feature type="domain" description="AAA+ ATPase" evidence="4">
    <location>
        <begin position="486"/>
        <end position="634"/>
    </location>
</feature>
<evidence type="ECO:0000256" key="3">
    <source>
        <dbReference type="ARBA" id="ARBA00023054"/>
    </source>
</evidence>
<dbReference type="InterPro" id="IPR050168">
    <property type="entry name" value="AAA_ATPase_domain"/>
</dbReference>
<dbReference type="GO" id="GO:0031593">
    <property type="term" value="F:polyubiquitin modification-dependent protein binding"/>
    <property type="evidence" value="ECO:0007669"/>
    <property type="project" value="TreeGrafter"/>
</dbReference>
<dbReference type="GO" id="GO:0030970">
    <property type="term" value="P:retrograde protein transport, ER to cytosol"/>
    <property type="evidence" value="ECO:0007669"/>
    <property type="project" value="TreeGrafter"/>
</dbReference>
<dbReference type="InterPro" id="IPR027417">
    <property type="entry name" value="P-loop_NTPase"/>
</dbReference>
<dbReference type="FunFam" id="1.10.8.60:FF:000038">
    <property type="entry name" value="spermatogenesis-associated protein 5-like protein 1"/>
    <property type="match status" value="1"/>
</dbReference>
<evidence type="ECO:0000256" key="2">
    <source>
        <dbReference type="ARBA" id="ARBA00022840"/>
    </source>
</evidence>
<dbReference type="InterPro" id="IPR003593">
    <property type="entry name" value="AAA+_ATPase"/>
</dbReference>
<gene>
    <name evidence="5" type="ORF">LSTR_LSTR000366</name>
</gene>
<feature type="domain" description="AAA+ ATPase" evidence="4">
    <location>
        <begin position="223"/>
        <end position="362"/>
    </location>
</feature>
<dbReference type="STRING" id="195883.A0A482X3V5"/>
<dbReference type="Pfam" id="PF00004">
    <property type="entry name" value="AAA"/>
    <property type="match status" value="2"/>
</dbReference>
<keyword evidence="1" id="KW-0547">Nucleotide-binding</keyword>
<dbReference type="InParanoid" id="A0A482X3V5"/>
<proteinExistence type="predicted"/>
<evidence type="ECO:0000313" key="5">
    <source>
        <dbReference type="EMBL" id="RZF40487.1"/>
    </source>
</evidence>
<dbReference type="FunFam" id="3.40.50.300:FF:001025">
    <property type="entry name" value="ATPase family, AAA domain-containing 2B"/>
    <property type="match status" value="1"/>
</dbReference>
<dbReference type="AlphaFoldDB" id="A0A482X3V5"/>
<protein>
    <recommendedName>
        <fullName evidence="4">AAA+ ATPase domain-containing protein</fullName>
    </recommendedName>
</protein>
<keyword evidence="3" id="KW-0175">Coiled coil</keyword>